<gene>
    <name evidence="3" type="ORF">INE88_04227</name>
</gene>
<dbReference type="Proteomes" id="UP000679226">
    <property type="component" value="Chromosome"/>
</dbReference>
<dbReference type="Pfam" id="PF01757">
    <property type="entry name" value="Acyl_transf_3"/>
    <property type="match status" value="1"/>
</dbReference>
<reference evidence="3" key="1">
    <citation type="journal article" date="2021" name="PLoS Genet.">
        <title>Mobile Type VI secretion system loci of the gut Bacteroidales display extensive intra-ecosystem transfer, multi-species spread and geographical clustering.</title>
        <authorList>
            <person name="Garcia-Bayona L."/>
            <person name="Coyne M.J."/>
            <person name="Comstock L.E."/>
        </authorList>
    </citation>
    <scope>NUCLEOTIDE SEQUENCE</scope>
    <source>
        <strain evidence="3">CL11T00C20</strain>
    </source>
</reference>
<sequence length="167" mass="18760">MKRFPVFVFGMFIAIRPLRFGIYKVVLLGVLATLANVGVFHYTILANSDPTSHDFFTKLAILLPDRSVIPDNGRFILDMFNVLLLIPLFALIAFLMNKSHILFIINRIGKYSLEIYLCHQYIFTVISEHFAMPPMAALAVGMCLSFAVAYLIGTTASSIKTCATRYI</sequence>
<name>A0A975KL51_9BACE</name>
<evidence type="ECO:0000256" key="1">
    <source>
        <dbReference type="SAM" id="Phobius"/>
    </source>
</evidence>
<dbReference type="GO" id="GO:0016747">
    <property type="term" value="F:acyltransferase activity, transferring groups other than amino-acyl groups"/>
    <property type="evidence" value="ECO:0007669"/>
    <property type="project" value="InterPro"/>
</dbReference>
<evidence type="ECO:0000313" key="3">
    <source>
        <dbReference type="EMBL" id="QUT47374.1"/>
    </source>
</evidence>
<keyword evidence="3" id="KW-0808">Transferase</keyword>
<keyword evidence="1" id="KW-0812">Transmembrane</keyword>
<feature type="transmembrane region" description="Helical" evidence="1">
    <location>
        <begin position="132"/>
        <end position="152"/>
    </location>
</feature>
<evidence type="ECO:0000259" key="2">
    <source>
        <dbReference type="Pfam" id="PF01757"/>
    </source>
</evidence>
<protein>
    <submittedName>
        <fullName evidence="3">Acyltransferase family protein</fullName>
    </submittedName>
</protein>
<evidence type="ECO:0000313" key="4">
    <source>
        <dbReference type="Proteomes" id="UP000679226"/>
    </source>
</evidence>
<dbReference type="AlphaFoldDB" id="A0A975KL51"/>
<accession>A0A975KL51</accession>
<keyword evidence="3" id="KW-0012">Acyltransferase</keyword>
<dbReference type="KEGG" id="beg:INE88_04227"/>
<feature type="transmembrane region" description="Helical" evidence="1">
    <location>
        <begin position="108"/>
        <end position="126"/>
    </location>
</feature>
<feature type="transmembrane region" description="Helical" evidence="1">
    <location>
        <begin position="75"/>
        <end position="96"/>
    </location>
</feature>
<organism evidence="3 4">
    <name type="scientific">Bacteroides eggerthii</name>
    <dbReference type="NCBI Taxonomy" id="28111"/>
    <lineage>
        <taxon>Bacteria</taxon>
        <taxon>Pseudomonadati</taxon>
        <taxon>Bacteroidota</taxon>
        <taxon>Bacteroidia</taxon>
        <taxon>Bacteroidales</taxon>
        <taxon>Bacteroidaceae</taxon>
        <taxon>Bacteroides</taxon>
    </lineage>
</organism>
<keyword evidence="1" id="KW-0472">Membrane</keyword>
<proteinExistence type="predicted"/>
<dbReference type="EMBL" id="CP072227">
    <property type="protein sequence ID" value="QUT47374.1"/>
    <property type="molecule type" value="Genomic_DNA"/>
</dbReference>
<feature type="domain" description="Acyltransferase 3" evidence="2">
    <location>
        <begin position="4"/>
        <end position="152"/>
    </location>
</feature>
<dbReference type="InterPro" id="IPR002656">
    <property type="entry name" value="Acyl_transf_3_dom"/>
</dbReference>
<keyword evidence="1" id="KW-1133">Transmembrane helix</keyword>
<feature type="transmembrane region" description="Helical" evidence="1">
    <location>
        <begin position="21"/>
        <end position="44"/>
    </location>
</feature>